<keyword evidence="3" id="KW-1185">Reference proteome</keyword>
<dbReference type="Proteomes" id="UP001419268">
    <property type="component" value="Unassembled WGS sequence"/>
</dbReference>
<sequence length="87" mass="9662">MPDSLDAQGLAQPEEERHRTPDDVQIIEDDRGRRLMVGKGTASRIASPWRCVVIIKLLGRGFHLGTFWGSVGYSRPLLDCATLEVTV</sequence>
<feature type="compositionally biased region" description="Basic and acidic residues" evidence="1">
    <location>
        <begin position="14"/>
        <end position="25"/>
    </location>
</feature>
<accession>A0AAP0PGD5</accession>
<evidence type="ECO:0000313" key="2">
    <source>
        <dbReference type="EMBL" id="KAK9139960.1"/>
    </source>
</evidence>
<feature type="region of interest" description="Disordered" evidence="1">
    <location>
        <begin position="1"/>
        <end position="25"/>
    </location>
</feature>
<proteinExistence type="predicted"/>
<reference evidence="2 3" key="1">
    <citation type="submission" date="2024-01" db="EMBL/GenBank/DDBJ databases">
        <title>Genome assemblies of Stephania.</title>
        <authorList>
            <person name="Yang L."/>
        </authorList>
    </citation>
    <scope>NUCLEOTIDE SEQUENCE [LARGE SCALE GENOMIC DNA]</scope>
    <source>
        <strain evidence="2">JXDWG</strain>
        <tissue evidence="2">Leaf</tissue>
    </source>
</reference>
<name>A0AAP0PGD5_9MAGN</name>
<comment type="caution">
    <text evidence="2">The sequence shown here is derived from an EMBL/GenBank/DDBJ whole genome shotgun (WGS) entry which is preliminary data.</text>
</comment>
<dbReference type="AlphaFoldDB" id="A0AAP0PGD5"/>
<organism evidence="2 3">
    <name type="scientific">Stephania cephalantha</name>
    <dbReference type="NCBI Taxonomy" id="152367"/>
    <lineage>
        <taxon>Eukaryota</taxon>
        <taxon>Viridiplantae</taxon>
        <taxon>Streptophyta</taxon>
        <taxon>Embryophyta</taxon>
        <taxon>Tracheophyta</taxon>
        <taxon>Spermatophyta</taxon>
        <taxon>Magnoliopsida</taxon>
        <taxon>Ranunculales</taxon>
        <taxon>Menispermaceae</taxon>
        <taxon>Menispermoideae</taxon>
        <taxon>Cissampelideae</taxon>
        <taxon>Stephania</taxon>
    </lineage>
</organism>
<evidence type="ECO:0000256" key="1">
    <source>
        <dbReference type="SAM" id="MobiDB-lite"/>
    </source>
</evidence>
<gene>
    <name evidence="2" type="ORF">Scep_009641</name>
</gene>
<dbReference type="EMBL" id="JBBNAG010000004">
    <property type="protein sequence ID" value="KAK9139960.1"/>
    <property type="molecule type" value="Genomic_DNA"/>
</dbReference>
<evidence type="ECO:0000313" key="3">
    <source>
        <dbReference type="Proteomes" id="UP001419268"/>
    </source>
</evidence>
<protein>
    <submittedName>
        <fullName evidence="2">Uncharacterized protein</fullName>
    </submittedName>
</protein>